<reference evidence="5 6" key="1">
    <citation type="journal article" date="2012" name="J. Bacteriol.">
        <title>Genome Sequence of Pectin-Degrading Alishewanella agri, Isolated from Landfill Soil.</title>
        <authorList>
            <person name="Kim J."/>
            <person name="Jung J."/>
            <person name="Sung J.S."/>
            <person name="Chun J."/>
            <person name="Park W."/>
        </authorList>
    </citation>
    <scope>NUCLEOTIDE SEQUENCE [LARGE SCALE GENOMIC DNA]</scope>
    <source>
        <strain evidence="5 6">BL06</strain>
    </source>
</reference>
<dbReference type="EMBL" id="AKKU01000011">
    <property type="protein sequence ID" value="EIW89736.1"/>
    <property type="molecule type" value="Genomic_DNA"/>
</dbReference>
<dbReference type="Pfam" id="PF00990">
    <property type="entry name" value="GGDEF"/>
    <property type="match status" value="1"/>
</dbReference>
<dbReference type="STRING" id="1195246.AGRI_06522"/>
<dbReference type="Gene3D" id="3.30.70.270">
    <property type="match status" value="1"/>
</dbReference>
<dbReference type="PATRIC" id="fig|1195246.3.peg.1290"/>
<dbReference type="PANTHER" id="PTHR45138">
    <property type="entry name" value="REGULATORY COMPONENTS OF SENSORY TRANSDUCTION SYSTEM"/>
    <property type="match status" value="1"/>
</dbReference>
<dbReference type="PROSITE" id="PS50887">
    <property type="entry name" value="GGDEF"/>
    <property type="match status" value="1"/>
</dbReference>
<dbReference type="InterPro" id="IPR029787">
    <property type="entry name" value="Nucleotide_cyclase"/>
</dbReference>
<dbReference type="Proteomes" id="UP000035062">
    <property type="component" value="Unassembled WGS sequence"/>
</dbReference>
<feature type="domain" description="GGDEF" evidence="4">
    <location>
        <begin position="175"/>
        <end position="306"/>
    </location>
</feature>
<protein>
    <recommendedName>
        <fullName evidence="2">diguanylate cyclase</fullName>
        <ecNumber evidence="2">2.7.7.65</ecNumber>
    </recommendedName>
</protein>
<dbReference type="PANTHER" id="PTHR45138:SF9">
    <property type="entry name" value="DIGUANYLATE CYCLASE DGCM-RELATED"/>
    <property type="match status" value="1"/>
</dbReference>
<comment type="caution">
    <text evidence="5">The sequence shown here is derived from an EMBL/GenBank/DDBJ whole genome shotgun (WGS) entry which is preliminary data.</text>
</comment>
<dbReference type="EC" id="2.7.7.65" evidence="2"/>
<evidence type="ECO:0000256" key="2">
    <source>
        <dbReference type="ARBA" id="ARBA00012528"/>
    </source>
</evidence>
<comment type="catalytic activity">
    <reaction evidence="3">
        <text>2 GTP = 3',3'-c-di-GMP + 2 diphosphate</text>
        <dbReference type="Rhea" id="RHEA:24898"/>
        <dbReference type="ChEBI" id="CHEBI:33019"/>
        <dbReference type="ChEBI" id="CHEBI:37565"/>
        <dbReference type="ChEBI" id="CHEBI:58805"/>
        <dbReference type="EC" id="2.7.7.65"/>
    </reaction>
</comment>
<dbReference type="GO" id="GO:0043709">
    <property type="term" value="P:cell adhesion involved in single-species biofilm formation"/>
    <property type="evidence" value="ECO:0007669"/>
    <property type="project" value="TreeGrafter"/>
</dbReference>
<keyword evidence="6" id="KW-1185">Reference proteome</keyword>
<comment type="cofactor">
    <cofactor evidence="1">
        <name>Mg(2+)</name>
        <dbReference type="ChEBI" id="CHEBI:18420"/>
    </cofactor>
</comment>
<dbReference type="InterPro" id="IPR035965">
    <property type="entry name" value="PAS-like_dom_sf"/>
</dbReference>
<dbReference type="GO" id="GO:1902201">
    <property type="term" value="P:negative regulation of bacterial-type flagellum-dependent cell motility"/>
    <property type="evidence" value="ECO:0007669"/>
    <property type="project" value="TreeGrafter"/>
</dbReference>
<evidence type="ECO:0000256" key="3">
    <source>
        <dbReference type="ARBA" id="ARBA00034247"/>
    </source>
</evidence>
<accession>I8U8Z2</accession>
<dbReference type="GO" id="GO:0052621">
    <property type="term" value="F:diguanylate cyclase activity"/>
    <property type="evidence" value="ECO:0007669"/>
    <property type="project" value="UniProtKB-EC"/>
</dbReference>
<dbReference type="SUPFAM" id="SSF55785">
    <property type="entry name" value="PYP-like sensor domain (PAS domain)"/>
    <property type="match status" value="1"/>
</dbReference>
<proteinExistence type="predicted"/>
<name>I8U8Z2_9ALTE</name>
<dbReference type="CDD" id="cd01949">
    <property type="entry name" value="GGDEF"/>
    <property type="match status" value="1"/>
</dbReference>
<dbReference type="NCBIfam" id="TIGR00254">
    <property type="entry name" value="GGDEF"/>
    <property type="match status" value="1"/>
</dbReference>
<dbReference type="eggNOG" id="COG3706">
    <property type="taxonomic scope" value="Bacteria"/>
</dbReference>
<dbReference type="SMART" id="SM00267">
    <property type="entry name" value="GGDEF"/>
    <property type="match status" value="1"/>
</dbReference>
<dbReference type="InterPro" id="IPR043128">
    <property type="entry name" value="Rev_trsase/Diguanyl_cyclase"/>
</dbReference>
<dbReference type="InterPro" id="IPR000160">
    <property type="entry name" value="GGDEF_dom"/>
</dbReference>
<dbReference type="Gene3D" id="3.30.450.20">
    <property type="entry name" value="PAS domain"/>
    <property type="match status" value="1"/>
</dbReference>
<evidence type="ECO:0000259" key="4">
    <source>
        <dbReference type="PROSITE" id="PS50887"/>
    </source>
</evidence>
<dbReference type="SUPFAM" id="SSF55073">
    <property type="entry name" value="Nucleotide cyclase"/>
    <property type="match status" value="1"/>
</dbReference>
<evidence type="ECO:0000256" key="1">
    <source>
        <dbReference type="ARBA" id="ARBA00001946"/>
    </source>
</evidence>
<sequence length="311" mass="34881">MVSMFQHYAELLARFAEQSHDGYAIFSADDVLVCANKAFLGTFNQSAATLLGKSFTDIMRLAFEEKTGPKIETQDIEQWLARAQQVRRQREFRLFEVDLIDGRWFLFSEQTLVSGEILLQTKDITKQKILEQHLNERAQRLNDLALTDELTRIANRRSFVASVQSELNRCERLNCQIALLLLDIDHFKSINDNFGHQAGDEVLQQLARLVSSTLREYDIFGRIGGEEFGVFLAETDQKTAMAVAERLCQLVAGSPFSAAGQQLTVTVSIGVATGYNLSFESLYQEADTALYKAKHSGRNQVAFAAAAVLLP</sequence>
<dbReference type="RefSeq" id="WP_008984204.1">
    <property type="nucleotide sequence ID" value="NZ_AKKU01000011.1"/>
</dbReference>
<dbReference type="GO" id="GO:0005886">
    <property type="term" value="C:plasma membrane"/>
    <property type="evidence" value="ECO:0007669"/>
    <property type="project" value="TreeGrafter"/>
</dbReference>
<dbReference type="FunFam" id="3.30.70.270:FF:000001">
    <property type="entry name" value="Diguanylate cyclase domain protein"/>
    <property type="match status" value="1"/>
</dbReference>
<evidence type="ECO:0000313" key="5">
    <source>
        <dbReference type="EMBL" id="EIW89736.1"/>
    </source>
</evidence>
<organism evidence="5 6">
    <name type="scientific">Alishewanella agri BL06</name>
    <dbReference type="NCBI Taxonomy" id="1195246"/>
    <lineage>
        <taxon>Bacteria</taxon>
        <taxon>Pseudomonadati</taxon>
        <taxon>Pseudomonadota</taxon>
        <taxon>Gammaproteobacteria</taxon>
        <taxon>Alteromonadales</taxon>
        <taxon>Alteromonadaceae</taxon>
        <taxon>Alishewanella</taxon>
    </lineage>
</organism>
<evidence type="ECO:0000313" key="6">
    <source>
        <dbReference type="Proteomes" id="UP000035062"/>
    </source>
</evidence>
<dbReference type="AlphaFoldDB" id="I8U8Z2"/>
<dbReference type="InterPro" id="IPR050469">
    <property type="entry name" value="Diguanylate_Cyclase"/>
</dbReference>
<dbReference type="Pfam" id="PF12860">
    <property type="entry name" value="PAS_7"/>
    <property type="match status" value="1"/>
</dbReference>
<gene>
    <name evidence="5" type="ORF">AGRI_06522</name>
</gene>